<keyword evidence="2" id="KW-1185">Reference proteome</keyword>
<comment type="caution">
    <text evidence="1">The sequence shown here is derived from an EMBL/GenBank/DDBJ whole genome shotgun (WGS) entry which is preliminary data.</text>
</comment>
<reference evidence="1 2" key="1">
    <citation type="submission" date="2021-06" db="EMBL/GenBank/DDBJ databases">
        <authorList>
            <person name="Kallberg Y."/>
            <person name="Tangrot J."/>
            <person name="Rosling A."/>
        </authorList>
    </citation>
    <scope>NUCLEOTIDE SEQUENCE [LARGE SCALE GENOMIC DNA]</scope>
    <source>
        <strain evidence="1 2">120-4 pot B 10/14</strain>
    </source>
</reference>
<gene>
    <name evidence="1" type="ORF">GMARGA_LOCUS12990</name>
</gene>
<accession>A0ABN7V0P8</accession>
<evidence type="ECO:0000313" key="1">
    <source>
        <dbReference type="EMBL" id="CAG8714361.1"/>
    </source>
</evidence>
<dbReference type="EMBL" id="CAJVQB010008127">
    <property type="protein sequence ID" value="CAG8714361.1"/>
    <property type="molecule type" value="Genomic_DNA"/>
</dbReference>
<proteinExistence type="predicted"/>
<feature type="non-terminal residue" evidence="1">
    <location>
        <position position="62"/>
    </location>
</feature>
<evidence type="ECO:0000313" key="2">
    <source>
        <dbReference type="Proteomes" id="UP000789901"/>
    </source>
</evidence>
<name>A0ABN7V0P8_GIGMA</name>
<sequence>MSLGFRNFNVEIITVEVGNINMKKDEFKLRSDLTAIKIELKGMMDDFYNKLHFNKKELAKLL</sequence>
<organism evidence="1 2">
    <name type="scientific">Gigaspora margarita</name>
    <dbReference type="NCBI Taxonomy" id="4874"/>
    <lineage>
        <taxon>Eukaryota</taxon>
        <taxon>Fungi</taxon>
        <taxon>Fungi incertae sedis</taxon>
        <taxon>Mucoromycota</taxon>
        <taxon>Glomeromycotina</taxon>
        <taxon>Glomeromycetes</taxon>
        <taxon>Diversisporales</taxon>
        <taxon>Gigasporaceae</taxon>
        <taxon>Gigaspora</taxon>
    </lineage>
</organism>
<dbReference type="Proteomes" id="UP000789901">
    <property type="component" value="Unassembled WGS sequence"/>
</dbReference>
<protein>
    <submittedName>
        <fullName evidence="1">30820_t:CDS:1</fullName>
    </submittedName>
</protein>